<dbReference type="PROSITE" id="PS51375">
    <property type="entry name" value="PPR"/>
    <property type="match status" value="2"/>
</dbReference>
<feature type="repeat" description="PPR" evidence="3">
    <location>
        <begin position="232"/>
        <end position="266"/>
    </location>
</feature>
<protein>
    <recommendedName>
        <fullName evidence="6">Pentatricopeptide repeat-containing protein</fullName>
    </recommendedName>
</protein>
<dbReference type="PANTHER" id="PTHR47874:SF1">
    <property type="entry name" value="OS05G0407900 PROTEIN"/>
    <property type="match status" value="1"/>
</dbReference>
<dbReference type="PANTHER" id="PTHR47874">
    <property type="entry name" value="EXPRESSED PROTEIN"/>
    <property type="match status" value="1"/>
</dbReference>
<evidence type="ECO:0000313" key="5">
    <source>
        <dbReference type="Proteomes" id="UP000631114"/>
    </source>
</evidence>
<dbReference type="Pfam" id="PF13812">
    <property type="entry name" value="PPR_3"/>
    <property type="match status" value="2"/>
</dbReference>
<dbReference type="InterPro" id="IPR044179">
    <property type="entry name" value="PPR5-like"/>
</dbReference>
<proteinExistence type="inferred from homology"/>
<name>A0A835HVQ4_9MAGN</name>
<dbReference type="InterPro" id="IPR011990">
    <property type="entry name" value="TPR-like_helical_dom_sf"/>
</dbReference>
<dbReference type="InterPro" id="IPR002885">
    <property type="entry name" value="PPR_rpt"/>
</dbReference>
<organism evidence="4 5">
    <name type="scientific">Coptis chinensis</name>
    <dbReference type="NCBI Taxonomy" id="261450"/>
    <lineage>
        <taxon>Eukaryota</taxon>
        <taxon>Viridiplantae</taxon>
        <taxon>Streptophyta</taxon>
        <taxon>Embryophyta</taxon>
        <taxon>Tracheophyta</taxon>
        <taxon>Spermatophyta</taxon>
        <taxon>Magnoliopsida</taxon>
        <taxon>Ranunculales</taxon>
        <taxon>Ranunculaceae</taxon>
        <taxon>Coptidoideae</taxon>
        <taxon>Coptis</taxon>
    </lineage>
</organism>
<dbReference type="EMBL" id="JADFTS010000005">
    <property type="protein sequence ID" value="KAF9605267.1"/>
    <property type="molecule type" value="Genomic_DNA"/>
</dbReference>
<evidence type="ECO:0000313" key="4">
    <source>
        <dbReference type="EMBL" id="KAF9605267.1"/>
    </source>
</evidence>
<accession>A0A835HVQ4</accession>
<dbReference type="Gene3D" id="1.25.40.10">
    <property type="entry name" value="Tetratricopeptide repeat domain"/>
    <property type="match status" value="3"/>
</dbReference>
<gene>
    <name evidence="4" type="ORF">IFM89_015883</name>
</gene>
<evidence type="ECO:0008006" key="6">
    <source>
        <dbReference type="Google" id="ProtNLM"/>
    </source>
</evidence>
<dbReference type="OrthoDB" id="185373at2759"/>
<evidence type="ECO:0000256" key="3">
    <source>
        <dbReference type="PROSITE-ProRule" id="PRU00708"/>
    </source>
</evidence>
<dbReference type="NCBIfam" id="TIGR00756">
    <property type="entry name" value="PPR"/>
    <property type="match status" value="1"/>
</dbReference>
<dbReference type="GO" id="GO:0003729">
    <property type="term" value="F:mRNA binding"/>
    <property type="evidence" value="ECO:0007669"/>
    <property type="project" value="InterPro"/>
</dbReference>
<dbReference type="Pfam" id="PF01535">
    <property type="entry name" value="PPR"/>
    <property type="match status" value="2"/>
</dbReference>
<evidence type="ECO:0000256" key="1">
    <source>
        <dbReference type="ARBA" id="ARBA00007626"/>
    </source>
</evidence>
<dbReference type="Proteomes" id="UP000631114">
    <property type="component" value="Unassembled WGS sequence"/>
</dbReference>
<feature type="repeat" description="PPR" evidence="3">
    <location>
        <begin position="267"/>
        <end position="301"/>
    </location>
</feature>
<sequence length="520" mass="60276">MRRVLKITDASAKAESLRLYKKPIFPRPKILIPPPPLSSTSTLTKSQARFFDAYPKLISLFTEKETNGRIIHKTNRQRFIHKTEDVFLSNEVAQLCDELVSNQFDSKKVFGILEDKVVSLIRIYSNGAAFVSLLEKLKPWPLLFIKVFNWRREKCEAGLGMVSEEYVKGITIAGRTKNVDLAVILFKEASDKGIKTSSTYNALMGACMYNDLPDKCQSLFRDLKREITCGPTIVTYNILLSVFGRLMLVDHMEATFRDIENSNLTPNLNTYNYIIYGYVTAWMWEDMERVYRTMEEGPVKPEVSTHLLMLRGYSHSGNLEKMEKTYEIVKDHINENEVPLIRVMISAYCKSSDKDRVSKVEALLKLIPEGEYRAWLNVMLIKLYAQEDLVDTMENFIGQAFEHNTSVNTVGVMRLIIASYFRCDTVERLTSFVNRAESSDWRICRSLYHCKMVMYSSANRLEEMENVLKEMERFNFDPTKKTFLIMYKAYSHWGQRSRVMRLLGTMCKHGFQIPSDYFSS</sequence>
<keyword evidence="5" id="KW-1185">Reference proteome</keyword>
<comment type="caution">
    <text evidence="4">The sequence shown here is derived from an EMBL/GenBank/DDBJ whole genome shotgun (WGS) entry which is preliminary data.</text>
</comment>
<reference evidence="4 5" key="1">
    <citation type="submission" date="2020-10" db="EMBL/GenBank/DDBJ databases">
        <title>The Coptis chinensis genome and diversification of protoberbering-type alkaloids.</title>
        <authorList>
            <person name="Wang B."/>
            <person name="Shu S."/>
            <person name="Song C."/>
            <person name="Liu Y."/>
        </authorList>
    </citation>
    <scope>NUCLEOTIDE SEQUENCE [LARGE SCALE GENOMIC DNA]</scope>
    <source>
        <strain evidence="4">HL-2020</strain>
        <tissue evidence="4">Leaf</tissue>
    </source>
</reference>
<dbReference type="AlphaFoldDB" id="A0A835HVQ4"/>
<comment type="similarity">
    <text evidence="1">Belongs to the PPR family. P subfamily.</text>
</comment>
<keyword evidence="2" id="KW-0677">Repeat</keyword>
<evidence type="ECO:0000256" key="2">
    <source>
        <dbReference type="ARBA" id="ARBA00022737"/>
    </source>
</evidence>